<evidence type="ECO:0000256" key="1">
    <source>
        <dbReference type="SAM" id="MobiDB-lite"/>
    </source>
</evidence>
<reference evidence="2" key="1">
    <citation type="journal article" name="BMC Genomics">
        <title>Long-read sequencing and de novo genome assembly of marine medaka (Oryzias melastigma).</title>
        <authorList>
            <person name="Liang P."/>
            <person name="Saqib H.S.A."/>
            <person name="Ni X."/>
            <person name="Shen Y."/>
        </authorList>
    </citation>
    <scope>NUCLEOTIDE SEQUENCE</scope>
    <source>
        <strain evidence="2">Bigg-433</strain>
    </source>
</reference>
<proteinExistence type="predicted"/>
<evidence type="ECO:0000313" key="2">
    <source>
        <dbReference type="EMBL" id="KAF6717017.1"/>
    </source>
</evidence>
<organism evidence="2 3">
    <name type="scientific">Oryzias melastigma</name>
    <name type="common">Marine medaka</name>
    <dbReference type="NCBI Taxonomy" id="30732"/>
    <lineage>
        <taxon>Eukaryota</taxon>
        <taxon>Metazoa</taxon>
        <taxon>Chordata</taxon>
        <taxon>Craniata</taxon>
        <taxon>Vertebrata</taxon>
        <taxon>Euteleostomi</taxon>
        <taxon>Actinopterygii</taxon>
        <taxon>Neopterygii</taxon>
        <taxon>Teleostei</taxon>
        <taxon>Neoteleostei</taxon>
        <taxon>Acanthomorphata</taxon>
        <taxon>Ovalentaria</taxon>
        <taxon>Atherinomorphae</taxon>
        <taxon>Beloniformes</taxon>
        <taxon>Adrianichthyidae</taxon>
        <taxon>Oryziinae</taxon>
        <taxon>Oryzias</taxon>
    </lineage>
</organism>
<evidence type="ECO:0000313" key="3">
    <source>
        <dbReference type="Proteomes" id="UP000646548"/>
    </source>
</evidence>
<sequence length="120" mass="13056">MRYTTASLASPMLHAASNPNLISKLLIHQTTPKPEQQAPRSLEDGENAPSCSADCPLSSNLPAGNIHKALFENRSPESRTVLISVKTKHWVSAPSLPHTHTITHTLTMLQCSCLLHNNKA</sequence>
<protein>
    <submittedName>
        <fullName evidence="2">Uncharacterized protein</fullName>
    </submittedName>
</protein>
<dbReference type="AlphaFoldDB" id="A0A834F3J2"/>
<feature type="region of interest" description="Disordered" evidence="1">
    <location>
        <begin position="29"/>
        <end position="54"/>
    </location>
</feature>
<accession>A0A834F3J2</accession>
<gene>
    <name evidence="2" type="ORF">FQA47_000093</name>
</gene>
<dbReference type="Proteomes" id="UP000646548">
    <property type="component" value="Unassembled WGS sequence"/>
</dbReference>
<comment type="caution">
    <text evidence="2">The sequence shown here is derived from an EMBL/GenBank/DDBJ whole genome shotgun (WGS) entry which is preliminary data.</text>
</comment>
<dbReference type="EMBL" id="WKFB01000888">
    <property type="protein sequence ID" value="KAF6717017.1"/>
    <property type="molecule type" value="Genomic_DNA"/>
</dbReference>
<name>A0A834F3J2_ORYME</name>